<dbReference type="SUPFAM" id="SSF49777">
    <property type="entry name" value="PEBP-like"/>
    <property type="match status" value="1"/>
</dbReference>
<dbReference type="EMBL" id="ML993889">
    <property type="protein sequence ID" value="KAF2203933.1"/>
    <property type="molecule type" value="Genomic_DNA"/>
</dbReference>
<dbReference type="Gene3D" id="3.90.280.10">
    <property type="entry name" value="PEBP-like"/>
    <property type="match status" value="1"/>
</dbReference>
<dbReference type="PANTHER" id="PTHR11362:SF141">
    <property type="entry name" value="PHOSPHATIDYLETHANOLAMINE-BINDING PROTEIN"/>
    <property type="match status" value="1"/>
</dbReference>
<dbReference type="Pfam" id="PF01161">
    <property type="entry name" value="PBP"/>
    <property type="match status" value="1"/>
</dbReference>
<dbReference type="PANTHER" id="PTHR11362">
    <property type="entry name" value="PHOSPHATIDYLETHANOLAMINE-BINDING PROTEIN"/>
    <property type="match status" value="1"/>
</dbReference>
<sequence length="241" mass="24980">MFLASIFLTCALLGVSQAQTPEGFTPSVNTKFDVLFNSTAVAIPGQQLKKSTTSSQPQLALNNVQSNSTFLFIMVDLDVPPSQGSTARRTLLHAMQTGFRPTAQQTSTSSSLLASTDVGPATYIGPSPPATDTIPHRYVQLLFEQPEDLLVEASQFANTGARIGFDVNAFMQSNGLAEPVAGNFFTVDGKATDVAAGASGTTTASGGIVKNTLVPFEGVSVKNGASLGLLGLAGAVMYAVV</sequence>
<organism evidence="2 3">
    <name type="scientific">Delitschia confertaspora ATCC 74209</name>
    <dbReference type="NCBI Taxonomy" id="1513339"/>
    <lineage>
        <taxon>Eukaryota</taxon>
        <taxon>Fungi</taxon>
        <taxon>Dikarya</taxon>
        <taxon>Ascomycota</taxon>
        <taxon>Pezizomycotina</taxon>
        <taxon>Dothideomycetes</taxon>
        <taxon>Pleosporomycetidae</taxon>
        <taxon>Pleosporales</taxon>
        <taxon>Delitschiaceae</taxon>
        <taxon>Delitschia</taxon>
    </lineage>
</organism>
<evidence type="ECO:0000256" key="1">
    <source>
        <dbReference type="SAM" id="SignalP"/>
    </source>
</evidence>
<feature type="signal peptide" evidence="1">
    <location>
        <begin position="1"/>
        <end position="18"/>
    </location>
</feature>
<dbReference type="Proteomes" id="UP000799536">
    <property type="component" value="Unassembled WGS sequence"/>
</dbReference>
<dbReference type="CDD" id="cd00866">
    <property type="entry name" value="PEBP_euk"/>
    <property type="match status" value="1"/>
</dbReference>
<dbReference type="InterPro" id="IPR035810">
    <property type="entry name" value="PEBP_euk"/>
</dbReference>
<dbReference type="GO" id="GO:0005543">
    <property type="term" value="F:phospholipid binding"/>
    <property type="evidence" value="ECO:0007669"/>
    <property type="project" value="TreeGrafter"/>
</dbReference>
<dbReference type="GO" id="GO:0046578">
    <property type="term" value="P:regulation of Ras protein signal transduction"/>
    <property type="evidence" value="ECO:0007669"/>
    <property type="project" value="TreeGrafter"/>
</dbReference>
<reference evidence="2" key="1">
    <citation type="journal article" date="2020" name="Stud. Mycol.">
        <title>101 Dothideomycetes genomes: a test case for predicting lifestyles and emergence of pathogens.</title>
        <authorList>
            <person name="Haridas S."/>
            <person name="Albert R."/>
            <person name="Binder M."/>
            <person name="Bloem J."/>
            <person name="Labutti K."/>
            <person name="Salamov A."/>
            <person name="Andreopoulos B."/>
            <person name="Baker S."/>
            <person name="Barry K."/>
            <person name="Bills G."/>
            <person name="Bluhm B."/>
            <person name="Cannon C."/>
            <person name="Castanera R."/>
            <person name="Culley D."/>
            <person name="Daum C."/>
            <person name="Ezra D."/>
            <person name="Gonzalez J."/>
            <person name="Henrissat B."/>
            <person name="Kuo A."/>
            <person name="Liang C."/>
            <person name="Lipzen A."/>
            <person name="Lutzoni F."/>
            <person name="Magnuson J."/>
            <person name="Mondo S."/>
            <person name="Nolan M."/>
            <person name="Ohm R."/>
            <person name="Pangilinan J."/>
            <person name="Park H.-J."/>
            <person name="Ramirez L."/>
            <person name="Alfaro M."/>
            <person name="Sun H."/>
            <person name="Tritt A."/>
            <person name="Yoshinaga Y."/>
            <person name="Zwiers L.-H."/>
            <person name="Turgeon B."/>
            <person name="Goodwin S."/>
            <person name="Spatafora J."/>
            <person name="Crous P."/>
            <person name="Grigoriev I."/>
        </authorList>
    </citation>
    <scope>NUCLEOTIDE SEQUENCE</scope>
    <source>
        <strain evidence="2">ATCC 74209</strain>
    </source>
</reference>
<proteinExistence type="predicted"/>
<protein>
    <submittedName>
        <fullName evidence="2">PEBP-like protein</fullName>
    </submittedName>
</protein>
<gene>
    <name evidence="2" type="ORF">GQ43DRAFT_438390</name>
</gene>
<dbReference type="OrthoDB" id="2506647at2759"/>
<evidence type="ECO:0000313" key="2">
    <source>
        <dbReference type="EMBL" id="KAF2203933.1"/>
    </source>
</evidence>
<dbReference type="GO" id="GO:0030414">
    <property type="term" value="F:peptidase inhibitor activity"/>
    <property type="evidence" value="ECO:0007669"/>
    <property type="project" value="TreeGrafter"/>
</dbReference>
<name>A0A9P4MY58_9PLEO</name>
<dbReference type="InterPro" id="IPR008914">
    <property type="entry name" value="PEBP"/>
</dbReference>
<dbReference type="InterPro" id="IPR036610">
    <property type="entry name" value="PEBP-like_sf"/>
</dbReference>
<dbReference type="AlphaFoldDB" id="A0A9P4MY58"/>
<keyword evidence="1" id="KW-0732">Signal</keyword>
<feature type="chain" id="PRO_5040447562" evidence="1">
    <location>
        <begin position="19"/>
        <end position="241"/>
    </location>
</feature>
<dbReference type="GO" id="GO:0030162">
    <property type="term" value="P:regulation of proteolysis"/>
    <property type="evidence" value="ECO:0007669"/>
    <property type="project" value="TreeGrafter"/>
</dbReference>
<comment type="caution">
    <text evidence="2">The sequence shown here is derived from an EMBL/GenBank/DDBJ whole genome shotgun (WGS) entry which is preliminary data.</text>
</comment>
<keyword evidence="3" id="KW-1185">Reference proteome</keyword>
<evidence type="ECO:0000313" key="3">
    <source>
        <dbReference type="Proteomes" id="UP000799536"/>
    </source>
</evidence>
<accession>A0A9P4MY58</accession>